<evidence type="ECO:0000313" key="2">
    <source>
        <dbReference type="Proteomes" id="UP001189624"/>
    </source>
</evidence>
<proteinExistence type="predicted"/>
<gene>
    <name evidence="1" type="ORF">AYBTSS11_LOCUS11563</name>
</gene>
<dbReference type="EMBL" id="OY731400">
    <property type="protein sequence ID" value="CAJ1943818.1"/>
    <property type="molecule type" value="Genomic_DNA"/>
</dbReference>
<dbReference type="Gramene" id="rna-AYBTSS11_LOCUS11563">
    <property type="protein sequence ID" value="CAJ1943818.1"/>
    <property type="gene ID" value="gene-AYBTSS11_LOCUS11563"/>
</dbReference>
<name>A0AA86VE61_9FABA</name>
<keyword evidence="2" id="KW-1185">Reference proteome</keyword>
<protein>
    <submittedName>
        <fullName evidence="1">Uncharacterized protein</fullName>
    </submittedName>
</protein>
<accession>A0AA86VE61</accession>
<dbReference type="AlphaFoldDB" id="A0AA86VE61"/>
<sequence length="177" mass="20381">MPVLIPLEIRVFFLHFLGTNRGLIRVGSENESVPDTVENPWPRRNPNEAIAESCKKREREKEKNMRQKVRGISRKVLSEVEKERSVRVRGDGFRIGEAEGYPCFVRKFPQRWLVTDPEPNSFSVDYGQSSHLEGEIFACSLEFLEKCISNFSHHVVKIPGTTNRHRTTVGSLMRSII</sequence>
<evidence type="ECO:0000313" key="1">
    <source>
        <dbReference type="EMBL" id="CAJ1943818.1"/>
    </source>
</evidence>
<organism evidence="1 2">
    <name type="scientific">Sphenostylis stenocarpa</name>
    <dbReference type="NCBI Taxonomy" id="92480"/>
    <lineage>
        <taxon>Eukaryota</taxon>
        <taxon>Viridiplantae</taxon>
        <taxon>Streptophyta</taxon>
        <taxon>Embryophyta</taxon>
        <taxon>Tracheophyta</taxon>
        <taxon>Spermatophyta</taxon>
        <taxon>Magnoliopsida</taxon>
        <taxon>eudicotyledons</taxon>
        <taxon>Gunneridae</taxon>
        <taxon>Pentapetalae</taxon>
        <taxon>rosids</taxon>
        <taxon>fabids</taxon>
        <taxon>Fabales</taxon>
        <taxon>Fabaceae</taxon>
        <taxon>Papilionoideae</taxon>
        <taxon>50 kb inversion clade</taxon>
        <taxon>NPAAA clade</taxon>
        <taxon>indigoferoid/millettioid clade</taxon>
        <taxon>Phaseoleae</taxon>
        <taxon>Sphenostylis</taxon>
    </lineage>
</organism>
<dbReference type="Proteomes" id="UP001189624">
    <property type="component" value="Chromosome 3"/>
</dbReference>
<reference evidence="1" key="1">
    <citation type="submission" date="2023-10" db="EMBL/GenBank/DDBJ databases">
        <authorList>
            <person name="Domelevo Entfellner J.-B."/>
        </authorList>
    </citation>
    <scope>NUCLEOTIDE SEQUENCE</scope>
</reference>